<reference evidence="11 12" key="1">
    <citation type="submission" date="2018-08" db="EMBL/GenBank/DDBJ databases">
        <title>Genomic investigation of the strawberry pathogen Phytophthora fragariae indicates pathogenicity is determined by transcriptional variation in three key races.</title>
        <authorList>
            <person name="Adams T.M."/>
            <person name="Armitage A.D."/>
            <person name="Sobczyk M.K."/>
            <person name="Bates H.J."/>
            <person name="Dunwell J.M."/>
            <person name="Nellist C.F."/>
            <person name="Harrison R.J."/>
        </authorList>
    </citation>
    <scope>NUCLEOTIDE SEQUENCE [LARGE SCALE GENOMIC DNA]</scope>
    <source>
        <strain evidence="9 13">A4</strain>
        <strain evidence="7 14">BC-1</strain>
        <strain evidence="8 18">BC-23</strain>
        <strain evidence="6 12">NOV-27</strain>
        <strain evidence="5 15">NOV-5</strain>
        <strain evidence="4 16">NOV-71</strain>
        <strain evidence="10 19">NOV-77</strain>
        <strain evidence="1 11">NOV-9</strain>
        <strain evidence="3 20">ONT-3</strain>
        <strain evidence="2 17">SCRP245</strain>
    </source>
</reference>
<sequence>MEWLVAEHSLSVDDEHSRGFQSGYQKRIPGSWKRW</sequence>
<dbReference type="Proteomes" id="UP000437068">
    <property type="component" value="Unassembled WGS sequence"/>
</dbReference>
<evidence type="ECO:0000313" key="15">
    <source>
        <dbReference type="Proteomes" id="UP000440732"/>
    </source>
</evidence>
<evidence type="ECO:0000313" key="18">
    <source>
        <dbReference type="Proteomes" id="UP000476176"/>
    </source>
</evidence>
<evidence type="ECO:0000313" key="20">
    <source>
        <dbReference type="Proteomes" id="UP000488956"/>
    </source>
</evidence>
<dbReference type="EMBL" id="QXGB01001615">
    <property type="protein sequence ID" value="KAE9187994.1"/>
    <property type="molecule type" value="Genomic_DNA"/>
</dbReference>
<organism evidence="9 13">
    <name type="scientific">Phytophthora fragariae</name>
    <dbReference type="NCBI Taxonomy" id="53985"/>
    <lineage>
        <taxon>Eukaryota</taxon>
        <taxon>Sar</taxon>
        <taxon>Stramenopiles</taxon>
        <taxon>Oomycota</taxon>
        <taxon>Peronosporomycetes</taxon>
        <taxon>Peronosporales</taxon>
        <taxon>Peronosporaceae</taxon>
        <taxon>Phytophthora</taxon>
    </lineage>
</organism>
<evidence type="ECO:0000313" key="7">
    <source>
        <dbReference type="EMBL" id="KAE9206569.1"/>
    </source>
</evidence>
<dbReference type="Proteomes" id="UP000488956">
    <property type="component" value="Unassembled WGS sequence"/>
</dbReference>
<dbReference type="Proteomes" id="UP000440732">
    <property type="component" value="Unassembled WGS sequence"/>
</dbReference>
<gene>
    <name evidence="9" type="ORF">PF001_g19422</name>
    <name evidence="7" type="ORF">PF002_g19974</name>
    <name evidence="8" type="ORF">PF004_g13040</name>
    <name evidence="6" type="ORF">PF005_g20233</name>
    <name evidence="5" type="ORF">PF006_g19206</name>
    <name evidence="4" type="ORF">PF007_g20274</name>
    <name evidence="10" type="ORF">PF008_g22469</name>
    <name evidence="1" type="ORF">PF009_g21244</name>
    <name evidence="3" type="ORF">PF010_g21335</name>
    <name evidence="2" type="ORF">PF011_g19150</name>
</gene>
<evidence type="ECO:0000313" key="11">
    <source>
        <dbReference type="Proteomes" id="UP000429523"/>
    </source>
</evidence>
<dbReference type="EMBL" id="QXFW01001595">
    <property type="protein sequence ID" value="KAE8988496.1"/>
    <property type="molecule type" value="Genomic_DNA"/>
</dbReference>
<evidence type="ECO:0000313" key="9">
    <source>
        <dbReference type="EMBL" id="KAE9290868.1"/>
    </source>
</evidence>
<evidence type="ECO:0000313" key="4">
    <source>
        <dbReference type="EMBL" id="KAE9087692.1"/>
    </source>
</evidence>
<evidence type="ECO:0000313" key="10">
    <source>
        <dbReference type="EMBL" id="KAE9302547.1"/>
    </source>
</evidence>
<dbReference type="EMBL" id="QXGD01001418">
    <property type="protein sequence ID" value="KAE9206569.1"/>
    <property type="molecule type" value="Genomic_DNA"/>
</dbReference>
<evidence type="ECO:0000313" key="2">
    <source>
        <dbReference type="EMBL" id="KAE8988496.1"/>
    </source>
</evidence>
<dbReference type="Proteomes" id="UP000460718">
    <property type="component" value="Unassembled WGS sequence"/>
</dbReference>
<evidence type="ECO:0000313" key="17">
    <source>
        <dbReference type="Proteomes" id="UP000460718"/>
    </source>
</evidence>
<evidence type="ECO:0000313" key="3">
    <source>
        <dbReference type="EMBL" id="KAE9083099.1"/>
    </source>
</evidence>
<evidence type="ECO:0000313" key="19">
    <source>
        <dbReference type="Proteomes" id="UP000486351"/>
    </source>
</evidence>
<dbReference type="EMBL" id="QXGC01000773">
    <property type="protein sequence ID" value="KAE9221454.1"/>
    <property type="molecule type" value="Genomic_DNA"/>
</dbReference>
<dbReference type="Proteomes" id="UP000486351">
    <property type="component" value="Unassembled WGS sequence"/>
</dbReference>
<proteinExistence type="predicted"/>
<evidence type="ECO:0000313" key="5">
    <source>
        <dbReference type="EMBL" id="KAE9115766.1"/>
    </source>
</evidence>
<accession>A0A6A4CK74</accession>
<dbReference type="EMBL" id="QXGA01001562">
    <property type="protein sequence ID" value="KAE9115766.1"/>
    <property type="molecule type" value="Genomic_DNA"/>
</dbReference>
<evidence type="ECO:0000313" key="12">
    <source>
        <dbReference type="Proteomes" id="UP000433483"/>
    </source>
</evidence>
<evidence type="ECO:0000313" key="6">
    <source>
        <dbReference type="EMBL" id="KAE9187994.1"/>
    </source>
</evidence>
<comment type="caution">
    <text evidence="9">The sequence shown here is derived from an EMBL/GenBank/DDBJ whole genome shotgun (WGS) entry which is preliminary data.</text>
</comment>
<evidence type="ECO:0000313" key="1">
    <source>
        <dbReference type="EMBL" id="KAE8928620.1"/>
    </source>
</evidence>
<evidence type="ECO:0000313" key="13">
    <source>
        <dbReference type="Proteomes" id="UP000437068"/>
    </source>
</evidence>
<protein>
    <submittedName>
        <fullName evidence="9">Uncharacterized protein</fullName>
    </submittedName>
</protein>
<keyword evidence="12" id="KW-1185">Reference proteome</keyword>
<dbReference type="EMBL" id="QXFY01002128">
    <property type="protein sequence ID" value="KAE9302547.1"/>
    <property type="molecule type" value="Genomic_DNA"/>
</dbReference>
<dbReference type="EMBL" id="QXFZ01001608">
    <property type="protein sequence ID" value="KAE9087692.1"/>
    <property type="molecule type" value="Genomic_DNA"/>
</dbReference>
<dbReference type="Proteomes" id="UP000429523">
    <property type="component" value="Unassembled WGS sequence"/>
</dbReference>
<dbReference type="EMBL" id="QXFX01001911">
    <property type="protein sequence ID" value="KAE9083099.1"/>
    <property type="molecule type" value="Genomic_DNA"/>
</dbReference>
<dbReference type="AlphaFoldDB" id="A0A6A4CK74"/>
<dbReference type="Proteomes" id="UP000476176">
    <property type="component" value="Unassembled WGS sequence"/>
</dbReference>
<dbReference type="Proteomes" id="UP000433483">
    <property type="component" value="Unassembled WGS sequence"/>
</dbReference>
<evidence type="ECO:0000313" key="14">
    <source>
        <dbReference type="Proteomes" id="UP000440367"/>
    </source>
</evidence>
<evidence type="ECO:0000313" key="16">
    <source>
        <dbReference type="Proteomes" id="UP000441208"/>
    </source>
</evidence>
<dbReference type="Proteomes" id="UP000440367">
    <property type="component" value="Unassembled WGS sequence"/>
</dbReference>
<dbReference type="EMBL" id="QXGE01001572">
    <property type="protein sequence ID" value="KAE9290868.1"/>
    <property type="molecule type" value="Genomic_DNA"/>
</dbReference>
<dbReference type="EMBL" id="QXGF01001650">
    <property type="protein sequence ID" value="KAE8928620.1"/>
    <property type="molecule type" value="Genomic_DNA"/>
</dbReference>
<name>A0A6A4CK74_9STRA</name>
<dbReference type="Proteomes" id="UP000441208">
    <property type="component" value="Unassembled WGS sequence"/>
</dbReference>
<evidence type="ECO:0000313" key="8">
    <source>
        <dbReference type="EMBL" id="KAE9221454.1"/>
    </source>
</evidence>